<feature type="coiled-coil region" evidence="1">
    <location>
        <begin position="198"/>
        <end position="250"/>
    </location>
</feature>
<comment type="caution">
    <text evidence="3">The sequence shown here is derived from an EMBL/GenBank/DDBJ whole genome shotgun (WGS) entry which is preliminary data.</text>
</comment>
<feature type="coiled-coil region" evidence="1">
    <location>
        <begin position="99"/>
        <end position="158"/>
    </location>
</feature>
<organism evidence="3 4">
    <name type="scientific">Takifugu flavidus</name>
    <name type="common">sansaifugu</name>
    <dbReference type="NCBI Taxonomy" id="433684"/>
    <lineage>
        <taxon>Eukaryota</taxon>
        <taxon>Metazoa</taxon>
        <taxon>Chordata</taxon>
        <taxon>Craniata</taxon>
        <taxon>Vertebrata</taxon>
        <taxon>Euteleostomi</taxon>
        <taxon>Actinopterygii</taxon>
        <taxon>Neopterygii</taxon>
        <taxon>Teleostei</taxon>
        <taxon>Neoteleostei</taxon>
        <taxon>Acanthomorphata</taxon>
        <taxon>Eupercaria</taxon>
        <taxon>Tetraodontiformes</taxon>
        <taxon>Tetradontoidea</taxon>
        <taxon>Tetraodontidae</taxon>
        <taxon>Takifugu</taxon>
    </lineage>
</organism>
<sequence length="450" mass="52055">MSRKTKSFKNLLCPNIKAQIGEPAIKKVQLEKEEECNKAEFHSQSNVPDLSDNMLKTGQQLRCTAKQNCKQKRTVLSKVTSLVEMSSDESEAADVGVENARLYREIRDLRFEIEAMENSFSTMSVINEAKCAILQEEVEKLKGENAALQTSLRDLETKSSQQLEALTATVEENGEIIKKQNEEISSLMDETKSLRYQVEESQNSINQDKKLIKKMKMEHCREVEIHKQNINELNKVKSQNLLQKEQLENSKILVTSYKTQFKQMNMQYQQQQIFIRRFEEDLQSCVPLITKSKELRQKFIDLKSRYLDDSQGVLCSEKPEQEYEVKISFLEKKLESLTRIRQNDAKIMQRMQHKFSEILSTFYKKESHYTQLLSKEEKKSNALERELNEHREMIVQLQNANLMLSAVRCGAQSAPGNLTFVLPLGWAGRLPDSPPSDDRNTPETDLQSIK</sequence>
<keyword evidence="4" id="KW-1185">Reference proteome</keyword>
<dbReference type="Proteomes" id="UP000324091">
    <property type="component" value="Chromosome 20"/>
</dbReference>
<feature type="coiled-coil region" evidence="1">
    <location>
        <begin position="373"/>
        <end position="400"/>
    </location>
</feature>
<accession>A0A5C6NIS0</accession>
<feature type="region of interest" description="Disordered" evidence="2">
    <location>
        <begin position="431"/>
        <end position="450"/>
    </location>
</feature>
<proteinExistence type="predicted"/>
<dbReference type="AlphaFoldDB" id="A0A5C6NIS0"/>
<evidence type="ECO:0000313" key="4">
    <source>
        <dbReference type="Proteomes" id="UP000324091"/>
    </source>
</evidence>
<dbReference type="EMBL" id="RHFK02000013">
    <property type="protein sequence ID" value="TWW66805.1"/>
    <property type="molecule type" value="Genomic_DNA"/>
</dbReference>
<name>A0A5C6NIS0_9TELE</name>
<reference evidence="3 4" key="1">
    <citation type="submission" date="2019-04" db="EMBL/GenBank/DDBJ databases">
        <title>Chromosome genome assembly for Takifugu flavidus.</title>
        <authorList>
            <person name="Xiao S."/>
        </authorList>
    </citation>
    <scope>NUCLEOTIDE SEQUENCE [LARGE SCALE GENOMIC DNA]</scope>
    <source>
        <strain evidence="3">HTHZ2018</strain>
        <tissue evidence="3">Muscle</tissue>
    </source>
</reference>
<gene>
    <name evidence="3" type="ORF">D4764_20G0008370</name>
</gene>
<evidence type="ECO:0000256" key="1">
    <source>
        <dbReference type="SAM" id="Coils"/>
    </source>
</evidence>
<evidence type="ECO:0000313" key="3">
    <source>
        <dbReference type="EMBL" id="TWW66805.1"/>
    </source>
</evidence>
<evidence type="ECO:0000256" key="2">
    <source>
        <dbReference type="SAM" id="MobiDB-lite"/>
    </source>
</evidence>
<protein>
    <submittedName>
        <fullName evidence="3">Uncharacterized protein</fullName>
    </submittedName>
</protein>
<keyword evidence="1" id="KW-0175">Coiled coil</keyword>